<evidence type="ECO:0000259" key="1">
    <source>
        <dbReference type="Pfam" id="PF02470"/>
    </source>
</evidence>
<evidence type="ECO:0000313" key="2">
    <source>
        <dbReference type="EMBL" id="CAJ1500519.1"/>
    </source>
</evidence>
<accession>A0ABM9LKG5</accession>
<name>A0ABM9LKG5_9MYCO</name>
<dbReference type="Pfam" id="PF02470">
    <property type="entry name" value="MlaD"/>
    <property type="match status" value="1"/>
</dbReference>
<keyword evidence="3" id="KW-1185">Reference proteome</keyword>
<dbReference type="EMBL" id="OY726397">
    <property type="protein sequence ID" value="CAJ1500519.1"/>
    <property type="molecule type" value="Genomic_DNA"/>
</dbReference>
<gene>
    <name evidence="2" type="ORF">MU0053_001692</name>
</gene>
<dbReference type="Proteomes" id="UP001190465">
    <property type="component" value="Chromosome"/>
</dbReference>
<sequence length="372" mass="39019">MLVGTAFVCCVVLAVVLVAVNPFGGRQHDRISVAIETPYVGQGVKPGSAVVMHGVEVGEVTAVASLPGGGVRLDTALQKQPVTGVTDAMAVDFRPINYFGVPGVNITPAPDGEPLRDGSQISLVPKGNFTLSQLLSQLGAVSEAALTPQLIQVVDRATRYTDGLNPLFETLLITTTAVANVQTVSTAHLLTNTASSMAALPPVVRAFIDGGARHADFDYYPERNSAPAPETSGPRTAPPFVADVSVKDFADESEDYVHNVMTKYLDIASEGLFAAVGKLESSHVDDLLPMIDGLKSVTDTVPPLLRPDDVAHTLAEMRSRFETLYAGTGEQRALRVRILLDSLPGVAAPLGVMPPPPAASTLPGVAEKGPEQ</sequence>
<protein>
    <submittedName>
        <fullName evidence="2">Mammalian cell entry protein</fullName>
    </submittedName>
</protein>
<proteinExistence type="predicted"/>
<dbReference type="RefSeq" id="WP_308481904.1">
    <property type="nucleotide sequence ID" value="NZ_OY726397.1"/>
</dbReference>
<dbReference type="InterPro" id="IPR003399">
    <property type="entry name" value="Mce/MlaD"/>
</dbReference>
<feature type="domain" description="Mce/MlaD" evidence="1">
    <location>
        <begin position="33"/>
        <end position="108"/>
    </location>
</feature>
<evidence type="ECO:0000313" key="3">
    <source>
        <dbReference type="Proteomes" id="UP001190465"/>
    </source>
</evidence>
<organism evidence="2 3">
    <name type="scientific">[Mycobacterium] burgundiense</name>
    <dbReference type="NCBI Taxonomy" id="3064286"/>
    <lineage>
        <taxon>Bacteria</taxon>
        <taxon>Bacillati</taxon>
        <taxon>Actinomycetota</taxon>
        <taxon>Actinomycetes</taxon>
        <taxon>Mycobacteriales</taxon>
        <taxon>Mycobacteriaceae</taxon>
        <taxon>Mycolicibacterium</taxon>
    </lineage>
</organism>
<reference evidence="2 3" key="1">
    <citation type="submission" date="2023-08" db="EMBL/GenBank/DDBJ databases">
        <authorList>
            <person name="Folkvardsen B D."/>
            <person name="Norman A."/>
        </authorList>
    </citation>
    <scope>NUCLEOTIDE SEQUENCE [LARGE SCALE GENOMIC DNA]</scope>
    <source>
        <strain evidence="2 3">Mu0053</strain>
    </source>
</reference>